<proteinExistence type="evidence at transcript level"/>
<dbReference type="PANTHER" id="PTHR45778:SF3">
    <property type="entry name" value="PURPLE ACID PHOSPHATASE"/>
    <property type="match status" value="1"/>
</dbReference>
<organism evidence="12">
    <name type="scientific">Pseudococcomyxa simplex</name>
    <dbReference type="NCBI Taxonomy" id="464287"/>
    <lineage>
        <taxon>Eukaryota</taxon>
        <taxon>Viridiplantae</taxon>
        <taxon>Chlorophyta</taxon>
        <taxon>core chlorophytes</taxon>
        <taxon>Trebouxiophyceae</taxon>
        <taxon>Chlorellales</taxon>
        <taxon>Oocystaceae</taxon>
        <taxon>Pseudococcomyxa</taxon>
    </lineage>
</organism>
<feature type="domain" description="Calcineurin-like phosphoesterase" evidence="8">
    <location>
        <begin position="315"/>
        <end position="509"/>
    </location>
</feature>
<dbReference type="SUPFAM" id="SSF56300">
    <property type="entry name" value="Metallo-dependent phosphatases"/>
    <property type="match status" value="1"/>
</dbReference>
<feature type="domain" description="Purple acid phosphatase C-terminal" evidence="9">
    <location>
        <begin position="531"/>
        <end position="589"/>
    </location>
</feature>
<evidence type="ECO:0000259" key="8">
    <source>
        <dbReference type="Pfam" id="PF00149"/>
    </source>
</evidence>
<dbReference type="Pfam" id="PF14008">
    <property type="entry name" value="Metallophos_C"/>
    <property type="match status" value="1"/>
</dbReference>
<evidence type="ECO:0000256" key="4">
    <source>
        <dbReference type="ARBA" id="ARBA00022525"/>
    </source>
</evidence>
<keyword evidence="4" id="KW-0964">Secreted</keyword>
<dbReference type="SUPFAM" id="SSF49363">
    <property type="entry name" value="Purple acid phosphatase, N-terminal domain"/>
    <property type="match status" value="1"/>
</dbReference>
<dbReference type="InterPro" id="IPR040974">
    <property type="entry name" value="Fn3_PAP"/>
</dbReference>
<evidence type="ECO:0000256" key="1">
    <source>
        <dbReference type="ARBA" id="ARBA00004613"/>
    </source>
</evidence>
<dbReference type="GO" id="GO:0003993">
    <property type="term" value="F:acid phosphatase activity"/>
    <property type="evidence" value="ECO:0007669"/>
    <property type="project" value="UniProtKB-EC"/>
</dbReference>
<dbReference type="InterPro" id="IPR029052">
    <property type="entry name" value="Metallo-depent_PP-like"/>
</dbReference>
<dbReference type="InterPro" id="IPR004843">
    <property type="entry name" value="Calcineurin-like_PHP"/>
</dbReference>
<comment type="subunit">
    <text evidence="3">Homodimer.</text>
</comment>
<comment type="subcellular location">
    <subcellularLocation>
        <location evidence="1">Secreted</location>
    </subcellularLocation>
</comment>
<dbReference type="GO" id="GO:0046872">
    <property type="term" value="F:metal ion binding"/>
    <property type="evidence" value="ECO:0007669"/>
    <property type="project" value="InterPro"/>
</dbReference>
<dbReference type="InterPro" id="IPR041792">
    <property type="entry name" value="MPP_PAP"/>
</dbReference>
<evidence type="ECO:0000256" key="7">
    <source>
        <dbReference type="RuleBase" id="RU361203"/>
    </source>
</evidence>
<dbReference type="Gene3D" id="3.60.21.10">
    <property type="match status" value="1"/>
</dbReference>
<evidence type="ECO:0000259" key="9">
    <source>
        <dbReference type="Pfam" id="PF14008"/>
    </source>
</evidence>
<evidence type="ECO:0000256" key="6">
    <source>
        <dbReference type="ARBA" id="ARBA00023180"/>
    </source>
</evidence>
<evidence type="ECO:0000256" key="2">
    <source>
        <dbReference type="ARBA" id="ARBA00008723"/>
    </source>
</evidence>
<feature type="chain" id="PRO_5029936861" description="Purple acid phosphatase" evidence="7">
    <location>
        <begin position="28"/>
        <end position="738"/>
    </location>
</feature>
<dbReference type="Pfam" id="PF00149">
    <property type="entry name" value="Metallophos"/>
    <property type="match status" value="1"/>
</dbReference>
<sequence length="738" mass="82330">MLRRQSFGQKFLLCLATLSCHLAAALSRPATQLQDGPQFQVNTTILRRSGEWVEVSWSGMRSPSIHDAVALVVPADVDYTKTAPAKHKWASDSPTHLKDGSGSLKFRLLNHRADMKFTMVTNLTNWLGLFDVVAESEIIKPANPNEPLQGHLARTESLSEMLVQWTTRDKGYPVVRWGIKSGDWSYNASATTDTYTREDLCGGVANSTGYINPGLFHTAKMSGLAPDTRYFYAYGDEDFAFSEEFSFVTAPPPGSDATVKLLAIADLGFCEEDGSMTWPGNYPNAVAVEPYGTDVQIISEVQNALHMGWVDYCAALITAKRMQEDIDGRTLIVHNGDVSYAEGFVYGWNIFMDMMGPLVQKAPYMLTPGNHERDWPGTGTRFDFPPAYDSGGECGVAYDKRFPMPLQGKDKEWYSFDHGPIHFLQFSTEHDFAPGSEQYAWILRDLQRVDRSVTPWLVAGFHRPFYTDSVYGNSDSGDVGFTDAIRAALERLFFQFQVDVTMFGHVHSYSRTCPIFQRNCMGYAPDSSANAPVHMLIGHAGAPYSWTISPETPPYYESVAIQHGYLRVAANRTTMHMEAVNSLDGQVVDDYTLTKPSGWRPNQAAQLATIALFHSNYTPTWLELSGINGPAEDLVLRPAEALLFSDPELLHSLRNATLVKNPIAYDTVEALYQIFEPINSIFQDRLADSAATSEAAKFFYEHYFRDLFALYREHRDGLVKGRNSSLVAPVRVPVGQNV</sequence>
<dbReference type="GO" id="GO:0005576">
    <property type="term" value="C:extracellular region"/>
    <property type="evidence" value="ECO:0007669"/>
    <property type="project" value="UniProtKB-SubCell"/>
</dbReference>
<feature type="signal peptide" evidence="7">
    <location>
        <begin position="1"/>
        <end position="27"/>
    </location>
</feature>
<keyword evidence="7" id="KW-0378">Hydrolase</keyword>
<dbReference type="InterPro" id="IPR015914">
    <property type="entry name" value="PAPs_N"/>
</dbReference>
<dbReference type="PANTHER" id="PTHR45778">
    <property type="entry name" value="PURPLE ACID PHOSPHATASE-RELATED"/>
    <property type="match status" value="1"/>
</dbReference>
<dbReference type="EC" id="3.1.3.2" evidence="7"/>
<accession>A0A7L9QE26</accession>
<dbReference type="InterPro" id="IPR025733">
    <property type="entry name" value="PAPs_C"/>
</dbReference>
<evidence type="ECO:0000256" key="5">
    <source>
        <dbReference type="ARBA" id="ARBA00022729"/>
    </source>
</evidence>
<evidence type="ECO:0000256" key="3">
    <source>
        <dbReference type="ARBA" id="ARBA00011738"/>
    </source>
</evidence>
<evidence type="ECO:0000259" key="10">
    <source>
        <dbReference type="Pfam" id="PF16656"/>
    </source>
</evidence>
<feature type="domain" description="Purple acid phosphatase Fn3-like" evidence="11">
    <location>
        <begin position="52"/>
        <end position="123"/>
    </location>
</feature>
<name>A0A7L9QE26_9CHLO</name>
<dbReference type="InterPro" id="IPR008963">
    <property type="entry name" value="Purple_acid_Pase-like_N"/>
</dbReference>
<dbReference type="CDD" id="cd00839">
    <property type="entry name" value="MPP_PAPs"/>
    <property type="match status" value="1"/>
</dbReference>
<evidence type="ECO:0000313" key="12">
    <source>
        <dbReference type="EMBL" id="QOL01113.1"/>
    </source>
</evidence>
<protein>
    <recommendedName>
        <fullName evidence="7">Purple acid phosphatase</fullName>
        <ecNumber evidence="7">3.1.3.2</ecNumber>
    </recommendedName>
</protein>
<keyword evidence="6" id="KW-0325">Glycoprotein</keyword>
<comment type="catalytic activity">
    <reaction evidence="7">
        <text>a phosphate monoester + H2O = an alcohol + phosphate</text>
        <dbReference type="Rhea" id="RHEA:15017"/>
        <dbReference type="ChEBI" id="CHEBI:15377"/>
        <dbReference type="ChEBI" id="CHEBI:30879"/>
        <dbReference type="ChEBI" id="CHEBI:43474"/>
        <dbReference type="ChEBI" id="CHEBI:67140"/>
        <dbReference type="EC" id="3.1.3.2"/>
    </reaction>
</comment>
<evidence type="ECO:0000259" key="11">
    <source>
        <dbReference type="Pfam" id="PF17808"/>
    </source>
</evidence>
<dbReference type="EMBL" id="MT438866">
    <property type="protein sequence ID" value="QOL01113.1"/>
    <property type="molecule type" value="mRNA"/>
</dbReference>
<feature type="domain" description="Purple acid phosphatase N-terminal" evidence="10">
    <location>
        <begin position="147"/>
        <end position="249"/>
    </location>
</feature>
<keyword evidence="5 7" id="KW-0732">Signal</keyword>
<comment type="similarity">
    <text evidence="2 7">Belongs to the metallophosphoesterase superfamily. Purple acid phosphatase family.</text>
</comment>
<dbReference type="Pfam" id="PF16656">
    <property type="entry name" value="Pur_ac_phosph_N"/>
    <property type="match status" value="1"/>
</dbReference>
<reference evidence="12" key="1">
    <citation type="journal article" date="2020" name="Microb. Ecol.">
        <title>The Under-explored Extracellular Proteome of Aero-Terrestrial Microalgae Provides Clues on Different Mechanisms of Desiccation Tolerance in Non-Model Organisms.</title>
        <authorList>
            <person name="Gonzalez-Hourcade M."/>
            <person name="Del Campo E.M."/>
            <person name="Casano L.M."/>
        </authorList>
    </citation>
    <scope>NUCLEOTIDE SEQUENCE</scope>
    <source>
        <strain evidence="12">SAG 216-12</strain>
    </source>
</reference>
<dbReference type="AlphaFoldDB" id="A0A7L9QE26"/>
<dbReference type="Gene3D" id="2.60.40.380">
    <property type="entry name" value="Purple acid phosphatase-like, N-terminal"/>
    <property type="match status" value="1"/>
</dbReference>
<dbReference type="Pfam" id="PF17808">
    <property type="entry name" value="fn3_PAP"/>
    <property type="match status" value="1"/>
</dbReference>